<dbReference type="InterPro" id="IPR051794">
    <property type="entry name" value="PG_Endopeptidase_C40"/>
</dbReference>
<evidence type="ECO:0000313" key="6">
    <source>
        <dbReference type="EMBL" id="KKN99772.1"/>
    </source>
</evidence>
<name>A0A0F9VJ02_9ZZZZ</name>
<dbReference type="EMBL" id="LAZR01000045">
    <property type="protein sequence ID" value="KKN99772.1"/>
    <property type="molecule type" value="Genomic_DNA"/>
</dbReference>
<dbReference type="GO" id="GO:0006508">
    <property type="term" value="P:proteolysis"/>
    <property type="evidence" value="ECO:0007669"/>
    <property type="project" value="UniProtKB-KW"/>
</dbReference>
<proteinExistence type="inferred from homology"/>
<feature type="domain" description="NlpC/P60" evidence="5">
    <location>
        <begin position="137"/>
        <end position="264"/>
    </location>
</feature>
<dbReference type="AlphaFoldDB" id="A0A0F9VJ02"/>
<keyword evidence="3" id="KW-0378">Hydrolase</keyword>
<dbReference type="SUPFAM" id="SSF54001">
    <property type="entry name" value="Cysteine proteinases"/>
    <property type="match status" value="1"/>
</dbReference>
<dbReference type="GO" id="GO:0008234">
    <property type="term" value="F:cysteine-type peptidase activity"/>
    <property type="evidence" value="ECO:0007669"/>
    <property type="project" value="UniProtKB-KW"/>
</dbReference>
<dbReference type="InterPro" id="IPR000064">
    <property type="entry name" value="NLP_P60_dom"/>
</dbReference>
<evidence type="ECO:0000259" key="5">
    <source>
        <dbReference type="PROSITE" id="PS51935"/>
    </source>
</evidence>
<dbReference type="InterPro" id="IPR038765">
    <property type="entry name" value="Papain-like_cys_pep_sf"/>
</dbReference>
<protein>
    <recommendedName>
        <fullName evidence="5">NlpC/P60 domain-containing protein</fullName>
    </recommendedName>
</protein>
<organism evidence="6">
    <name type="scientific">marine sediment metagenome</name>
    <dbReference type="NCBI Taxonomy" id="412755"/>
    <lineage>
        <taxon>unclassified sequences</taxon>
        <taxon>metagenomes</taxon>
        <taxon>ecological metagenomes</taxon>
    </lineage>
</organism>
<dbReference type="Pfam" id="PF18348">
    <property type="entry name" value="SH3_16"/>
    <property type="match status" value="1"/>
</dbReference>
<evidence type="ECO:0000256" key="4">
    <source>
        <dbReference type="ARBA" id="ARBA00022807"/>
    </source>
</evidence>
<dbReference type="InterPro" id="IPR041382">
    <property type="entry name" value="SH3_16"/>
</dbReference>
<evidence type="ECO:0000256" key="1">
    <source>
        <dbReference type="ARBA" id="ARBA00007074"/>
    </source>
</evidence>
<keyword evidence="4" id="KW-0788">Thiol protease</keyword>
<dbReference type="PROSITE" id="PS51935">
    <property type="entry name" value="NLPC_P60"/>
    <property type="match status" value="1"/>
</dbReference>
<sequence length="269" mass="29292">MTDRRLHPDPERITQKTPAQIIVPVTDLDRSPTGPRDRQALYGEALTVLDRADGSAYVQLTKDSYCGYVNETAIGPVTTPTHVVTAPATHAYTYADLKSPDVSALSFGSRVAVTQTEGRFAQTALGYIPTQHLAPLPHHFSDPAAVAEMFLGTPYLWGGNSRWGIDCSGLVQAAFLACGIPCPGDSDQQQSRFADPVPDSSHTPRDIRRNDLLFWKGHVALVLDPTTMIHANAHHMAVTREPVQDALTRIAKTDGPLTGHKRLSPSKWP</sequence>
<gene>
    <name evidence="6" type="ORF">LCGC14_0135180</name>
</gene>
<accession>A0A0F9VJ02</accession>
<dbReference type="PANTHER" id="PTHR47359:SF3">
    <property type="entry name" value="NLP_P60 DOMAIN-CONTAINING PROTEIN-RELATED"/>
    <property type="match status" value="1"/>
</dbReference>
<dbReference type="Pfam" id="PF00877">
    <property type="entry name" value="NLPC_P60"/>
    <property type="match status" value="1"/>
</dbReference>
<keyword evidence="2" id="KW-0645">Protease</keyword>
<evidence type="ECO:0000256" key="3">
    <source>
        <dbReference type="ARBA" id="ARBA00022801"/>
    </source>
</evidence>
<comment type="caution">
    <text evidence="6">The sequence shown here is derived from an EMBL/GenBank/DDBJ whole genome shotgun (WGS) entry which is preliminary data.</text>
</comment>
<dbReference type="Gene3D" id="3.90.1720.10">
    <property type="entry name" value="endopeptidase domain like (from Nostoc punctiforme)"/>
    <property type="match status" value="1"/>
</dbReference>
<comment type="similarity">
    <text evidence="1">Belongs to the peptidase C40 family.</text>
</comment>
<reference evidence="6" key="1">
    <citation type="journal article" date="2015" name="Nature">
        <title>Complex archaea that bridge the gap between prokaryotes and eukaryotes.</title>
        <authorList>
            <person name="Spang A."/>
            <person name="Saw J.H."/>
            <person name="Jorgensen S.L."/>
            <person name="Zaremba-Niedzwiedzka K."/>
            <person name="Martijn J."/>
            <person name="Lind A.E."/>
            <person name="van Eijk R."/>
            <person name="Schleper C."/>
            <person name="Guy L."/>
            <person name="Ettema T.J."/>
        </authorList>
    </citation>
    <scope>NUCLEOTIDE SEQUENCE</scope>
</reference>
<evidence type="ECO:0000256" key="2">
    <source>
        <dbReference type="ARBA" id="ARBA00022670"/>
    </source>
</evidence>
<dbReference type="PANTHER" id="PTHR47359">
    <property type="entry name" value="PEPTIDOGLYCAN DL-ENDOPEPTIDASE CWLO"/>
    <property type="match status" value="1"/>
</dbReference>